<organism evidence="1 2">
    <name type="scientific">Araneus ventricosus</name>
    <name type="common">Orbweaver spider</name>
    <name type="synonym">Epeira ventricosa</name>
    <dbReference type="NCBI Taxonomy" id="182803"/>
    <lineage>
        <taxon>Eukaryota</taxon>
        <taxon>Metazoa</taxon>
        <taxon>Ecdysozoa</taxon>
        <taxon>Arthropoda</taxon>
        <taxon>Chelicerata</taxon>
        <taxon>Arachnida</taxon>
        <taxon>Araneae</taxon>
        <taxon>Araneomorphae</taxon>
        <taxon>Entelegynae</taxon>
        <taxon>Araneoidea</taxon>
        <taxon>Araneidae</taxon>
        <taxon>Araneus</taxon>
    </lineage>
</organism>
<comment type="caution">
    <text evidence="1">The sequence shown here is derived from an EMBL/GenBank/DDBJ whole genome shotgun (WGS) entry which is preliminary data.</text>
</comment>
<proteinExistence type="predicted"/>
<dbReference type="AlphaFoldDB" id="A0A4Y2MQN6"/>
<gene>
    <name evidence="1" type="ORF">AVEN_151826_1</name>
</gene>
<sequence>MKSITKTASPWCLDFVPASTGRMEPELARKTLESQFRVSLLTANDAFFIIEDLWVILMNLDVLDLAKSQERTLESCLSVSLSENTNLNTV</sequence>
<dbReference type="EMBL" id="BGPR01007779">
    <property type="protein sequence ID" value="GBN29468.1"/>
    <property type="molecule type" value="Genomic_DNA"/>
</dbReference>
<keyword evidence="2" id="KW-1185">Reference proteome</keyword>
<protein>
    <submittedName>
        <fullName evidence="1">Uncharacterized protein</fullName>
    </submittedName>
</protein>
<evidence type="ECO:0000313" key="2">
    <source>
        <dbReference type="Proteomes" id="UP000499080"/>
    </source>
</evidence>
<dbReference type="Proteomes" id="UP000499080">
    <property type="component" value="Unassembled WGS sequence"/>
</dbReference>
<reference evidence="1 2" key="1">
    <citation type="journal article" date="2019" name="Sci. Rep.">
        <title>Orb-weaving spider Araneus ventricosus genome elucidates the spidroin gene catalogue.</title>
        <authorList>
            <person name="Kono N."/>
            <person name="Nakamura H."/>
            <person name="Ohtoshi R."/>
            <person name="Moran D.A.P."/>
            <person name="Shinohara A."/>
            <person name="Yoshida Y."/>
            <person name="Fujiwara M."/>
            <person name="Mori M."/>
            <person name="Tomita M."/>
            <person name="Arakawa K."/>
        </authorList>
    </citation>
    <scope>NUCLEOTIDE SEQUENCE [LARGE SCALE GENOMIC DNA]</scope>
</reference>
<accession>A0A4Y2MQN6</accession>
<name>A0A4Y2MQN6_ARAVE</name>
<evidence type="ECO:0000313" key="1">
    <source>
        <dbReference type="EMBL" id="GBN29468.1"/>
    </source>
</evidence>